<evidence type="ECO:0000256" key="15">
    <source>
        <dbReference type="ARBA" id="ARBA00048407"/>
    </source>
</evidence>
<dbReference type="InterPro" id="IPR036188">
    <property type="entry name" value="FAD/NAD-bd_sf"/>
</dbReference>
<evidence type="ECO:0000256" key="4">
    <source>
        <dbReference type="ARBA" id="ARBA00013076"/>
    </source>
</evidence>
<dbReference type="AlphaFoldDB" id="A0A4R4Z6H5"/>
<keyword evidence="8" id="KW-0521">NADP</keyword>
<comment type="cofactor">
    <cofactor evidence="1">
        <name>FAD</name>
        <dbReference type="ChEBI" id="CHEBI:57692"/>
    </cofactor>
</comment>
<dbReference type="EC" id="1.14.13.59" evidence="4"/>
<comment type="pathway">
    <text evidence="2">Siderophore biosynthesis.</text>
</comment>
<evidence type="ECO:0000256" key="9">
    <source>
        <dbReference type="ARBA" id="ARBA00023002"/>
    </source>
</evidence>
<evidence type="ECO:0000256" key="11">
    <source>
        <dbReference type="ARBA" id="ARBA00029939"/>
    </source>
</evidence>
<evidence type="ECO:0000256" key="13">
    <source>
        <dbReference type="ARBA" id="ARBA00032493"/>
    </source>
</evidence>
<dbReference type="PANTHER" id="PTHR42802">
    <property type="entry name" value="MONOOXYGENASE"/>
    <property type="match status" value="1"/>
</dbReference>
<evidence type="ECO:0000256" key="12">
    <source>
        <dbReference type="ARBA" id="ARBA00031158"/>
    </source>
</evidence>
<keyword evidence="17" id="KW-1185">Reference proteome</keyword>
<evidence type="ECO:0000256" key="14">
    <source>
        <dbReference type="ARBA" id="ARBA00032738"/>
    </source>
</evidence>
<evidence type="ECO:0000256" key="10">
    <source>
        <dbReference type="ARBA" id="ARBA00023033"/>
    </source>
</evidence>
<evidence type="ECO:0000256" key="7">
    <source>
        <dbReference type="ARBA" id="ARBA00022827"/>
    </source>
</evidence>
<keyword evidence="9" id="KW-0560">Oxidoreductase</keyword>
<comment type="caution">
    <text evidence="16">The sequence shown here is derived from an EMBL/GenBank/DDBJ whole genome shotgun (WGS) entry which is preliminary data.</text>
</comment>
<comment type="catalytic activity">
    <reaction evidence="15">
        <text>L-lysine + NADPH + O2 = N(6)-hydroxy-L-lysine + NADP(+) + H2O</text>
        <dbReference type="Rhea" id="RHEA:23228"/>
        <dbReference type="ChEBI" id="CHEBI:15377"/>
        <dbReference type="ChEBI" id="CHEBI:15379"/>
        <dbReference type="ChEBI" id="CHEBI:32551"/>
        <dbReference type="ChEBI" id="CHEBI:57783"/>
        <dbReference type="ChEBI" id="CHEBI:57820"/>
        <dbReference type="ChEBI" id="CHEBI:58349"/>
        <dbReference type="EC" id="1.14.13.59"/>
    </reaction>
</comment>
<dbReference type="Pfam" id="PF13434">
    <property type="entry name" value="Lys_Orn_oxgnase"/>
    <property type="match status" value="1"/>
</dbReference>
<proteinExistence type="inferred from homology"/>
<name>A0A4R4Z6H5_9ACTN</name>
<evidence type="ECO:0000313" key="17">
    <source>
        <dbReference type="Proteomes" id="UP000295124"/>
    </source>
</evidence>
<sequence>MTITERGLHTTQLTTPRYHTVGIGAGPSNLSLAALYKNVTSERLALFDSRPGTGWHTPLLYPGVRMQTGWMKDLVSLVDPRHELTFLNYLVTSGRLYALINSQFDSLPRIEYERYLTWATERLGVVNFGSQVDSISITDDGFEISVDGMPVALSEHLVLGLGTRAVRPAYLSGLPAERAFIADELGQRLATLDRTAPTAVVGGGQTGLESVLRLLGSGFTDVKWIGRNQWFRSIDDSPMANELYRPSHIEYLQGLNRDTRRQMIDDSRYSGDAITPGGLRALYQSNYDGFLSLGQFPVTLLPGRDVRTTDLLSDGNIRLCCSTSTLPEEHVVRQIVVAAGREHVKAPLDDELRERIETDDDGHAIVESDYSVRWKGMNGHKIFTFNASRYSHGLTNAGLTQLPVRAAIVLNSMFEREIYPISDDVCAVHW</sequence>
<dbReference type="Proteomes" id="UP000295124">
    <property type="component" value="Unassembled WGS sequence"/>
</dbReference>
<evidence type="ECO:0000256" key="2">
    <source>
        <dbReference type="ARBA" id="ARBA00004924"/>
    </source>
</evidence>
<keyword evidence="7" id="KW-0274">FAD</keyword>
<evidence type="ECO:0000256" key="8">
    <source>
        <dbReference type="ARBA" id="ARBA00022857"/>
    </source>
</evidence>
<dbReference type="PANTHER" id="PTHR42802:SF1">
    <property type="entry name" value="L-ORNITHINE N(5)-MONOOXYGENASE"/>
    <property type="match status" value="1"/>
</dbReference>
<dbReference type="InterPro" id="IPR025700">
    <property type="entry name" value="Lys/Orn_oxygenase"/>
</dbReference>
<dbReference type="EMBL" id="SMKX01000098">
    <property type="protein sequence ID" value="TDD53768.1"/>
    <property type="molecule type" value="Genomic_DNA"/>
</dbReference>
<dbReference type="SUPFAM" id="SSF51905">
    <property type="entry name" value="FAD/NAD(P)-binding domain"/>
    <property type="match status" value="1"/>
</dbReference>
<reference evidence="16 17" key="1">
    <citation type="submission" date="2019-03" db="EMBL/GenBank/DDBJ databases">
        <title>Draft genome sequences of novel Actinobacteria.</title>
        <authorList>
            <person name="Sahin N."/>
            <person name="Ay H."/>
            <person name="Saygin H."/>
        </authorList>
    </citation>
    <scope>NUCLEOTIDE SEQUENCE [LARGE SCALE GENOMIC DNA]</scope>
    <source>
        <strain evidence="16 17">JCM 13523</strain>
    </source>
</reference>
<evidence type="ECO:0000256" key="3">
    <source>
        <dbReference type="ARBA" id="ARBA00007588"/>
    </source>
</evidence>
<evidence type="ECO:0000256" key="5">
    <source>
        <dbReference type="ARBA" id="ARBA00016406"/>
    </source>
</evidence>
<dbReference type="Gene3D" id="3.50.50.60">
    <property type="entry name" value="FAD/NAD(P)-binding domain"/>
    <property type="match status" value="1"/>
</dbReference>
<evidence type="ECO:0000313" key="16">
    <source>
        <dbReference type="EMBL" id="TDD53768.1"/>
    </source>
</evidence>
<keyword evidence="6" id="KW-0285">Flavoprotein</keyword>
<evidence type="ECO:0000256" key="1">
    <source>
        <dbReference type="ARBA" id="ARBA00001974"/>
    </source>
</evidence>
<comment type="similarity">
    <text evidence="3">Belongs to the lysine N(6)-hydroxylase/L-ornithine N(5)-oxygenase family.</text>
</comment>
<protein>
    <recommendedName>
        <fullName evidence="5">L-lysine N6-monooxygenase MbtG</fullName>
        <ecNumber evidence="4">1.14.13.59</ecNumber>
    </recommendedName>
    <alternativeName>
        <fullName evidence="14">Lysine 6-N-hydroxylase</fullName>
    </alternativeName>
    <alternativeName>
        <fullName evidence="13">Lysine N6-hydroxylase</fullName>
    </alternativeName>
    <alternativeName>
        <fullName evidence="11">Lysine-N-oxygenase</fullName>
    </alternativeName>
    <alternativeName>
        <fullName evidence="12">Mycobactin synthase protein G</fullName>
    </alternativeName>
</protein>
<gene>
    <name evidence="16" type="ORF">E1263_27730</name>
</gene>
<keyword evidence="10 16" id="KW-0503">Monooxygenase</keyword>
<dbReference type="OrthoDB" id="7527071at2"/>
<organism evidence="16 17">
    <name type="scientific">Kribbella antibiotica</name>
    <dbReference type="NCBI Taxonomy" id="190195"/>
    <lineage>
        <taxon>Bacteria</taxon>
        <taxon>Bacillati</taxon>
        <taxon>Actinomycetota</taxon>
        <taxon>Actinomycetes</taxon>
        <taxon>Propionibacteriales</taxon>
        <taxon>Kribbellaceae</taxon>
        <taxon>Kribbella</taxon>
    </lineage>
</organism>
<accession>A0A4R4Z6H5</accession>
<evidence type="ECO:0000256" key="6">
    <source>
        <dbReference type="ARBA" id="ARBA00022630"/>
    </source>
</evidence>
<dbReference type="GO" id="GO:0047091">
    <property type="term" value="F:L-lysine 6-monooxygenase (NADPH) activity"/>
    <property type="evidence" value="ECO:0007669"/>
    <property type="project" value="UniProtKB-EC"/>
</dbReference>